<name>A0A1T4QDV8_9GAMM</name>
<dbReference type="RefSeq" id="WP_078745465.1">
    <property type="nucleotide sequence ID" value="NZ_FUXG01000011.1"/>
</dbReference>
<reference evidence="1 2" key="1">
    <citation type="submission" date="2017-01" db="EMBL/GenBank/DDBJ databases">
        <title>Genome Sequencing of a Marine Spirillum, Oceanospirillum multiglobuliferum ATCC 33336, from Japan.</title>
        <authorList>
            <person name="Carney J.G."/>
            <person name="Trachtenberg A.M."/>
            <person name="Rheaume B.A."/>
            <person name="Linnane J.D."/>
            <person name="Pitts N.L."/>
            <person name="Mykles D.L."/>
            <person name="Maclea K.S."/>
        </authorList>
    </citation>
    <scope>NUCLEOTIDE SEQUENCE [LARGE SCALE GENOMIC DNA]</scope>
    <source>
        <strain evidence="1 2">ATCC 33336</strain>
    </source>
</reference>
<keyword evidence="2" id="KW-1185">Reference proteome</keyword>
<dbReference type="OrthoDB" id="6117093at2"/>
<dbReference type="EMBL" id="MTSM01000003">
    <property type="protein sequence ID" value="OPX56498.1"/>
    <property type="molecule type" value="Genomic_DNA"/>
</dbReference>
<dbReference type="AlphaFoldDB" id="A0A1T4QDV8"/>
<gene>
    <name evidence="1" type="ORF">BTE48_03470</name>
</gene>
<evidence type="ECO:0000313" key="2">
    <source>
        <dbReference type="Proteomes" id="UP000191418"/>
    </source>
</evidence>
<comment type="caution">
    <text evidence="1">The sequence shown here is derived from an EMBL/GenBank/DDBJ whole genome shotgun (WGS) entry which is preliminary data.</text>
</comment>
<evidence type="ECO:0008006" key="3">
    <source>
        <dbReference type="Google" id="ProtNLM"/>
    </source>
</evidence>
<dbReference type="STRING" id="64969.SAMN02745127_01867"/>
<evidence type="ECO:0000313" key="1">
    <source>
        <dbReference type="EMBL" id="OPX56498.1"/>
    </source>
</evidence>
<dbReference type="Proteomes" id="UP000191418">
    <property type="component" value="Unassembled WGS sequence"/>
</dbReference>
<accession>A0A1T4QDV8</accession>
<proteinExistence type="predicted"/>
<sequence length="346" mass="38981">MPQLKLAVPPLDRSSAKLIIYAYVGFVLITLCSVWSNDVYAEENAQPPQIRSVFSSGVAQSRNLLGQTAASIGIGLDSLFGSPDRSQQNESTLILQSGFFFDDVEAFSLFNRFSFRADLPSTTEKLQLFVRGQQEESVSEVQTVSSNSLNGATAIDRSIKASNAGIFIRYIYKPEDHMWQTTLDTGFAFSNFAVEPVSYLRAGRNYQMNEWTLRPVPNLSWSESVGVSYGLALHAYRELDRITSLQNSNTFSHVISSDTNYYSHGWQLNKTFSSNLRVVYNLTLTSADDTAHFIDTFELSATLRRRVQGEWLFFSVTPADRRKAEDQFTRDLSLTLQFDAKFGTQY</sequence>
<protein>
    <recommendedName>
        <fullName evidence="3">DUF481 domain-containing protein</fullName>
    </recommendedName>
</protein>
<organism evidence="1 2">
    <name type="scientific">Oceanospirillum multiglobuliferum</name>
    <dbReference type="NCBI Taxonomy" id="64969"/>
    <lineage>
        <taxon>Bacteria</taxon>
        <taxon>Pseudomonadati</taxon>
        <taxon>Pseudomonadota</taxon>
        <taxon>Gammaproteobacteria</taxon>
        <taxon>Oceanospirillales</taxon>
        <taxon>Oceanospirillaceae</taxon>
        <taxon>Oceanospirillum</taxon>
    </lineage>
</organism>